<dbReference type="GO" id="GO:0043137">
    <property type="term" value="P:DNA replication, removal of RNA primer"/>
    <property type="evidence" value="ECO:0007669"/>
    <property type="project" value="TreeGrafter"/>
</dbReference>
<dbReference type="GO" id="GO:0003676">
    <property type="term" value="F:nucleic acid binding"/>
    <property type="evidence" value="ECO:0007669"/>
    <property type="project" value="InterPro"/>
</dbReference>
<dbReference type="EC" id="3.1.26.4" evidence="3"/>
<evidence type="ECO:0000313" key="9">
    <source>
        <dbReference type="EMBL" id="PBK84340.1"/>
    </source>
</evidence>
<keyword evidence="7" id="KW-0378">Hydrolase</keyword>
<keyword evidence="6" id="KW-0255">Endonuclease</keyword>
<evidence type="ECO:0000256" key="5">
    <source>
        <dbReference type="ARBA" id="ARBA00022723"/>
    </source>
</evidence>
<comment type="catalytic activity">
    <reaction evidence="1">
        <text>Endonucleolytic cleavage to 5'-phosphomonoester.</text>
        <dbReference type="EC" id="3.1.26.4"/>
    </reaction>
</comment>
<organism evidence="10 11">
    <name type="scientific">Armillaria gallica</name>
    <name type="common">Bulbous honey fungus</name>
    <name type="synonym">Armillaria bulbosa</name>
    <dbReference type="NCBI Taxonomy" id="47427"/>
    <lineage>
        <taxon>Eukaryota</taxon>
        <taxon>Fungi</taxon>
        <taxon>Dikarya</taxon>
        <taxon>Basidiomycota</taxon>
        <taxon>Agaricomycotina</taxon>
        <taxon>Agaricomycetes</taxon>
        <taxon>Agaricomycetidae</taxon>
        <taxon>Agaricales</taxon>
        <taxon>Marasmiineae</taxon>
        <taxon>Physalacriaceae</taxon>
        <taxon>Armillaria</taxon>
    </lineage>
</organism>
<dbReference type="CDD" id="cd09280">
    <property type="entry name" value="RNase_HI_eukaryote_like"/>
    <property type="match status" value="1"/>
</dbReference>
<dbReference type="EMBL" id="KZ293698">
    <property type="protein sequence ID" value="PBK84340.1"/>
    <property type="molecule type" value="Genomic_DNA"/>
</dbReference>
<evidence type="ECO:0000256" key="3">
    <source>
        <dbReference type="ARBA" id="ARBA00012180"/>
    </source>
</evidence>
<evidence type="ECO:0000256" key="6">
    <source>
        <dbReference type="ARBA" id="ARBA00022759"/>
    </source>
</evidence>
<reference evidence="10" key="2">
    <citation type="journal article" date="2017" name="Nat. Ecol. Evol.">
        <title>Lineage-specific genetic innovations streamline the genomes of Armillaria species to pathogenesis.</title>
        <authorList>
            <consortium name="DOE Joint Genome Institute"/>
            <person name="Sipos G."/>
            <person name="Prasanna A.N."/>
            <person name="Walter M.C."/>
            <person name="O'Connor E."/>
            <person name="Balint B."/>
            <person name="Krizsan K."/>
            <person name="Kiss B."/>
            <person name="Hess J."/>
            <person name="Varga T."/>
            <person name="Slot J."/>
            <person name="Riley R."/>
            <person name="Boka B."/>
            <person name="Rigling D."/>
            <person name="Barry K."/>
            <person name="Lee J."/>
            <person name="Mihaltcheva S."/>
            <person name="LaButti K."/>
            <person name="Lipzen A."/>
            <person name="Waldron R."/>
            <person name="Moloney N.M."/>
            <person name="Sperisen C."/>
            <person name="Kredics L."/>
            <person name="Vagvolgyi C."/>
            <person name="Patrignani A."/>
            <person name="Fitzpatrick D."/>
            <person name="Nagy I."/>
            <person name="Doyle S."/>
            <person name="Anderson J."/>
            <person name="Grigoriev I.V."/>
            <person name="Guldener U."/>
            <person name="Munsterkotter M."/>
            <person name="Nagy L.G."/>
        </authorList>
    </citation>
    <scope>NUCLEOTIDE SEQUENCE [LARGE SCALE GENOMIC DNA]</scope>
    <source>
        <strain evidence="10">Ar21-2</strain>
    </source>
</reference>
<evidence type="ECO:0000256" key="7">
    <source>
        <dbReference type="ARBA" id="ARBA00022801"/>
    </source>
</evidence>
<dbReference type="Proteomes" id="UP000217790">
    <property type="component" value="Unassembled WGS sequence"/>
</dbReference>
<keyword evidence="4" id="KW-0540">Nuclease</keyword>
<dbReference type="AlphaFoldDB" id="A0A2H3DA98"/>
<dbReference type="InParanoid" id="A0A2H3DA98"/>
<dbReference type="InterPro" id="IPR012337">
    <property type="entry name" value="RNaseH-like_sf"/>
</dbReference>
<dbReference type="InterPro" id="IPR002156">
    <property type="entry name" value="RNaseH_domain"/>
</dbReference>
<evidence type="ECO:0000256" key="4">
    <source>
        <dbReference type="ARBA" id="ARBA00022722"/>
    </source>
</evidence>
<proteinExistence type="inferred from homology"/>
<evidence type="ECO:0000313" key="10">
    <source>
        <dbReference type="EMBL" id="PBK85997.1"/>
    </source>
</evidence>
<feature type="domain" description="RNase H type-1" evidence="8">
    <location>
        <begin position="27"/>
        <end position="146"/>
    </location>
</feature>
<keyword evidence="11" id="KW-1185">Reference proteome</keyword>
<comment type="similarity">
    <text evidence="2">Belongs to the RNase H family.</text>
</comment>
<evidence type="ECO:0000313" key="11">
    <source>
        <dbReference type="Proteomes" id="UP000217790"/>
    </source>
</evidence>
<dbReference type="InterPro" id="IPR036397">
    <property type="entry name" value="RNaseH_sf"/>
</dbReference>
<dbReference type="PROSITE" id="PS50879">
    <property type="entry name" value="RNASE_H_1"/>
    <property type="match status" value="1"/>
</dbReference>
<dbReference type="OrthoDB" id="245563at2759"/>
<protein>
    <recommendedName>
        <fullName evidence="3">ribonuclease H</fullName>
        <ecNumber evidence="3">3.1.26.4</ecNumber>
    </recommendedName>
</protein>
<dbReference type="InterPro" id="IPR050092">
    <property type="entry name" value="RNase_H"/>
</dbReference>
<evidence type="ECO:0000256" key="2">
    <source>
        <dbReference type="ARBA" id="ARBA00005300"/>
    </source>
</evidence>
<accession>A0A2H3DA98</accession>
<dbReference type="SUPFAM" id="SSF53098">
    <property type="entry name" value="Ribonuclease H-like"/>
    <property type="match status" value="1"/>
</dbReference>
<evidence type="ECO:0000256" key="1">
    <source>
        <dbReference type="ARBA" id="ARBA00000077"/>
    </source>
</evidence>
<sequence>MLIDTIKYRPSTEEALTKLYGLVFFSSSSPVVAYTDGACFHNGTPHARAGAGVYFGPNSLLNGSFRVTGSQTNNRGELLAVLQCLVVACPDRTLHILTDSDNGDLLADIAAWIHYRTAPLVLEHVDAHSGNAHNDAADALAKVGANTLIPA</sequence>
<dbReference type="Gene3D" id="3.30.420.10">
    <property type="entry name" value="Ribonuclease H-like superfamily/Ribonuclease H"/>
    <property type="match status" value="1"/>
</dbReference>
<dbReference type="PANTHER" id="PTHR10642:SF26">
    <property type="entry name" value="RIBONUCLEASE H1"/>
    <property type="match status" value="1"/>
</dbReference>
<reference evidence="11" key="1">
    <citation type="journal article" date="2017" name="Nat. Ecol. Evol.">
        <title>Genome expansion and lineage-specific genetic innovations in the forest pathogenic fungi Armillaria.</title>
        <authorList>
            <person name="Sipos G."/>
            <person name="Prasanna A.N."/>
            <person name="Walter M.C."/>
            <person name="O'Connor E."/>
            <person name="Balint B."/>
            <person name="Krizsan K."/>
            <person name="Kiss B."/>
            <person name="Hess J."/>
            <person name="Varga T."/>
            <person name="Slot J."/>
            <person name="Riley R."/>
            <person name="Boka B."/>
            <person name="Rigling D."/>
            <person name="Barry K."/>
            <person name="Lee J."/>
            <person name="Mihaltcheva S."/>
            <person name="LaButti K."/>
            <person name="Lipzen A."/>
            <person name="Waldron R."/>
            <person name="Moloney N.M."/>
            <person name="Sperisen C."/>
            <person name="Kredics L."/>
            <person name="Vagvoelgyi C."/>
            <person name="Patrignani A."/>
            <person name="Fitzpatrick D."/>
            <person name="Nagy I."/>
            <person name="Doyle S."/>
            <person name="Anderson J.B."/>
            <person name="Grigoriev I.V."/>
            <person name="Gueldener U."/>
            <person name="Muensterkoetter M."/>
            <person name="Nagy L.G."/>
        </authorList>
    </citation>
    <scope>NUCLEOTIDE SEQUENCE [LARGE SCALE GENOMIC DNA]</scope>
    <source>
        <strain evidence="11">Ar21-2</strain>
    </source>
</reference>
<keyword evidence="5" id="KW-0479">Metal-binding</keyword>
<dbReference type="EMBL" id="KZ293687">
    <property type="protein sequence ID" value="PBK85997.1"/>
    <property type="molecule type" value="Genomic_DNA"/>
</dbReference>
<dbReference type="GO" id="GO:0004523">
    <property type="term" value="F:RNA-DNA hybrid ribonuclease activity"/>
    <property type="evidence" value="ECO:0007669"/>
    <property type="project" value="UniProtKB-EC"/>
</dbReference>
<evidence type="ECO:0000259" key="8">
    <source>
        <dbReference type="PROSITE" id="PS50879"/>
    </source>
</evidence>
<dbReference type="Pfam" id="PF00075">
    <property type="entry name" value="RNase_H"/>
    <property type="match status" value="1"/>
</dbReference>
<dbReference type="GO" id="GO:0046872">
    <property type="term" value="F:metal ion binding"/>
    <property type="evidence" value="ECO:0007669"/>
    <property type="project" value="UniProtKB-KW"/>
</dbReference>
<dbReference type="STRING" id="47427.A0A2H3DA98"/>
<name>A0A2H3DA98_ARMGA</name>
<gene>
    <name evidence="10" type="ORF">ARMGADRAFT_1047953</name>
    <name evidence="9" type="ORF">ARMGADRAFT_1048246</name>
</gene>
<dbReference type="PANTHER" id="PTHR10642">
    <property type="entry name" value="RIBONUCLEASE H1"/>
    <property type="match status" value="1"/>
</dbReference>